<dbReference type="EMBL" id="BARV01026195">
    <property type="protein sequence ID" value="GAI38162.1"/>
    <property type="molecule type" value="Genomic_DNA"/>
</dbReference>
<protein>
    <submittedName>
        <fullName evidence="2">Uncharacterized protein</fullName>
    </submittedName>
</protein>
<keyword evidence="1" id="KW-0472">Membrane</keyword>
<evidence type="ECO:0000313" key="2">
    <source>
        <dbReference type="EMBL" id="GAI38162.1"/>
    </source>
</evidence>
<keyword evidence="1" id="KW-0812">Transmembrane</keyword>
<feature type="non-terminal residue" evidence="2">
    <location>
        <position position="158"/>
    </location>
</feature>
<proteinExistence type="predicted"/>
<organism evidence="2">
    <name type="scientific">marine sediment metagenome</name>
    <dbReference type="NCBI Taxonomy" id="412755"/>
    <lineage>
        <taxon>unclassified sequences</taxon>
        <taxon>metagenomes</taxon>
        <taxon>ecological metagenomes</taxon>
    </lineage>
</organism>
<evidence type="ECO:0000256" key="1">
    <source>
        <dbReference type="SAM" id="Phobius"/>
    </source>
</evidence>
<sequence>MNRTRWVFFAIVGMAVTIVVVGVIVLAPSSGDKYAPPGRDEIDTNQAVEVSVVTALSVEPWIRDAASQFNQDRHILEDTGQPINVTIIPMDGLAAKSRLEREEMDPMPTAWIPDSRYLTELVNATFKERLGRDVFLTDGEYRGRPVAITLLAWGIYES</sequence>
<name>X1N2B7_9ZZZZ</name>
<gene>
    <name evidence="2" type="ORF">S06H3_42372</name>
</gene>
<keyword evidence="1" id="KW-1133">Transmembrane helix</keyword>
<reference evidence="2" key="1">
    <citation type="journal article" date="2014" name="Front. Microbiol.">
        <title>High frequency of phylogenetically diverse reductive dehalogenase-homologous genes in deep subseafloor sedimentary metagenomes.</title>
        <authorList>
            <person name="Kawai M."/>
            <person name="Futagami T."/>
            <person name="Toyoda A."/>
            <person name="Takaki Y."/>
            <person name="Nishi S."/>
            <person name="Hori S."/>
            <person name="Arai W."/>
            <person name="Tsubouchi T."/>
            <person name="Morono Y."/>
            <person name="Uchiyama I."/>
            <person name="Ito T."/>
            <person name="Fujiyama A."/>
            <person name="Inagaki F."/>
            <person name="Takami H."/>
        </authorList>
    </citation>
    <scope>NUCLEOTIDE SEQUENCE</scope>
    <source>
        <strain evidence="2">Expedition CK06-06</strain>
    </source>
</reference>
<feature type="transmembrane region" description="Helical" evidence="1">
    <location>
        <begin position="6"/>
        <end position="27"/>
    </location>
</feature>
<accession>X1N2B7</accession>
<comment type="caution">
    <text evidence="2">The sequence shown here is derived from an EMBL/GenBank/DDBJ whole genome shotgun (WGS) entry which is preliminary data.</text>
</comment>
<dbReference type="AlphaFoldDB" id="X1N2B7"/>